<sequence>MNSTRRIAILGASTAVAAGVMMIGGGPATAATPHTDRHHHIHGAAHHHGHGARHASHHHDAARPATDPWIKDQIAAFYPSAAQRSAVYDPWVKDQIALFENGTR</sequence>
<dbReference type="Proteomes" id="UP001205612">
    <property type="component" value="Unassembled WGS sequence"/>
</dbReference>
<organism evidence="3 4">
    <name type="scientific">Streptomyces pyxinicus</name>
    <dbReference type="NCBI Taxonomy" id="2970331"/>
    <lineage>
        <taxon>Bacteria</taxon>
        <taxon>Bacillati</taxon>
        <taxon>Actinomycetota</taxon>
        <taxon>Actinomycetes</taxon>
        <taxon>Kitasatosporales</taxon>
        <taxon>Streptomycetaceae</taxon>
        <taxon>Streptomyces</taxon>
    </lineage>
</organism>
<dbReference type="InterPro" id="IPR006311">
    <property type="entry name" value="TAT_signal"/>
</dbReference>
<keyword evidence="4" id="KW-1185">Reference proteome</keyword>
<comment type="caution">
    <text evidence="3">The sequence shown here is derived from an EMBL/GenBank/DDBJ whole genome shotgun (WGS) entry which is preliminary data.</text>
</comment>
<evidence type="ECO:0000313" key="3">
    <source>
        <dbReference type="EMBL" id="MCS0602731.1"/>
    </source>
</evidence>
<reference evidence="3 4" key="1">
    <citation type="submission" date="2022-08" db="EMBL/GenBank/DDBJ databases">
        <authorList>
            <person name="Somphong A."/>
            <person name="Phongsopitanun W."/>
        </authorList>
    </citation>
    <scope>NUCLEOTIDE SEQUENCE [LARGE SCALE GENOMIC DNA]</scope>
    <source>
        <strain evidence="3 4">LP11</strain>
    </source>
</reference>
<accession>A0ABT2B2W8</accession>
<dbReference type="RefSeq" id="WP_258779235.1">
    <property type="nucleotide sequence ID" value="NZ_JANUGP010000010.1"/>
</dbReference>
<dbReference type="EMBL" id="JANUGP010000010">
    <property type="protein sequence ID" value="MCS0602731.1"/>
    <property type="molecule type" value="Genomic_DNA"/>
</dbReference>
<name>A0ABT2B2W8_9ACTN</name>
<proteinExistence type="predicted"/>
<protein>
    <submittedName>
        <fullName evidence="3">Uncharacterized protein</fullName>
    </submittedName>
</protein>
<evidence type="ECO:0000313" key="4">
    <source>
        <dbReference type="Proteomes" id="UP001205612"/>
    </source>
</evidence>
<evidence type="ECO:0000256" key="2">
    <source>
        <dbReference type="SAM" id="SignalP"/>
    </source>
</evidence>
<dbReference type="PROSITE" id="PS51318">
    <property type="entry name" value="TAT"/>
    <property type="match status" value="1"/>
</dbReference>
<gene>
    <name evidence="3" type="ORF">NX794_16145</name>
</gene>
<feature type="chain" id="PRO_5046741973" evidence="2">
    <location>
        <begin position="31"/>
        <end position="104"/>
    </location>
</feature>
<feature type="compositionally biased region" description="Basic residues" evidence="1">
    <location>
        <begin position="36"/>
        <end position="57"/>
    </location>
</feature>
<evidence type="ECO:0000256" key="1">
    <source>
        <dbReference type="SAM" id="MobiDB-lite"/>
    </source>
</evidence>
<feature type="signal peptide" evidence="2">
    <location>
        <begin position="1"/>
        <end position="30"/>
    </location>
</feature>
<keyword evidence="2" id="KW-0732">Signal</keyword>
<feature type="region of interest" description="Disordered" evidence="1">
    <location>
        <begin position="28"/>
        <end position="64"/>
    </location>
</feature>